<sequence>MLGITGSVTDRLDPATWTGHAMPTFGKSWGETLVEPHPVDKSPVPVLAVSWETDETAKIWTFTLRQGVTFHNGQPMTSDDVVKTLRRHSDEKSQSAALGALGDIASVDADGPGKVVVTLKSGNLDLPLLLSDYHLIIQPGGGIDDPDAGIGTGPYRVVSVEAGIKYDCEKVDGHWREDVGHVDRIEMLIINDDTARLSALRSGRVHMINQVDPKTAKLLERVGKVSVENTQGGGHYTFSMRTDIAPFDNPDLRLAMKYAIDRGALVDRILQGYGTVGNDYPVNATYPMAPEGIAQRQYDPDLARSHFEKSGHQGPVTLHVSDSAFAGAVDAAVLYKASAARAGIDLEVKRVPSDGYWSDVWAKVPFFASYWTSRPLQDHIYSTAYMSGLPWNETHWARPAFDRLVLAARVELDAQKRLRLFEEMALMVRDDGGEIIPMFNDFIDAVSTGVGGFTKDTSGPLSNYFAPIRCWLRA</sequence>
<dbReference type="AlphaFoldDB" id="A0AAW9SL46"/>
<evidence type="ECO:0000256" key="1">
    <source>
        <dbReference type="ARBA" id="ARBA00004418"/>
    </source>
</evidence>
<organism evidence="6 7">
    <name type="scientific">Ponticoccus litoralis</name>
    <dbReference type="NCBI Taxonomy" id="422297"/>
    <lineage>
        <taxon>Bacteria</taxon>
        <taxon>Pseudomonadati</taxon>
        <taxon>Pseudomonadota</taxon>
        <taxon>Alphaproteobacteria</taxon>
        <taxon>Rhodobacterales</taxon>
        <taxon>Roseobacteraceae</taxon>
        <taxon>Ponticoccus</taxon>
    </lineage>
</organism>
<dbReference type="PANTHER" id="PTHR30290">
    <property type="entry name" value="PERIPLASMIC BINDING COMPONENT OF ABC TRANSPORTER"/>
    <property type="match status" value="1"/>
</dbReference>
<dbReference type="Gene3D" id="3.40.190.10">
    <property type="entry name" value="Periplasmic binding protein-like II"/>
    <property type="match status" value="1"/>
</dbReference>
<comment type="similarity">
    <text evidence="2">Belongs to the bacterial solute-binding protein 5 family.</text>
</comment>
<proteinExistence type="inferred from homology"/>
<evidence type="ECO:0000313" key="6">
    <source>
        <dbReference type="EMBL" id="MEN9063352.1"/>
    </source>
</evidence>
<dbReference type="InterPro" id="IPR000914">
    <property type="entry name" value="SBP_5_dom"/>
</dbReference>
<dbReference type="Proteomes" id="UP001428774">
    <property type="component" value="Unassembled WGS sequence"/>
</dbReference>
<dbReference type="InterPro" id="IPR030678">
    <property type="entry name" value="Peptide/Ni-bd"/>
</dbReference>
<dbReference type="PANTHER" id="PTHR30290:SF10">
    <property type="entry name" value="PERIPLASMIC OLIGOPEPTIDE-BINDING PROTEIN-RELATED"/>
    <property type="match status" value="1"/>
</dbReference>
<comment type="subcellular location">
    <subcellularLocation>
        <location evidence="1">Periplasm</location>
    </subcellularLocation>
</comment>
<dbReference type="RefSeq" id="WP_347168441.1">
    <property type="nucleotide sequence ID" value="NZ_JBDNCH010000004.1"/>
</dbReference>
<dbReference type="SUPFAM" id="SSF53850">
    <property type="entry name" value="Periplasmic binding protein-like II"/>
    <property type="match status" value="1"/>
</dbReference>
<accession>A0AAW9SL46</accession>
<dbReference type="GO" id="GO:1904680">
    <property type="term" value="F:peptide transmembrane transporter activity"/>
    <property type="evidence" value="ECO:0007669"/>
    <property type="project" value="TreeGrafter"/>
</dbReference>
<keyword evidence="7" id="KW-1185">Reference proteome</keyword>
<dbReference type="GO" id="GO:0030288">
    <property type="term" value="C:outer membrane-bounded periplasmic space"/>
    <property type="evidence" value="ECO:0007669"/>
    <property type="project" value="UniProtKB-ARBA"/>
</dbReference>
<feature type="domain" description="Solute-binding protein family 5" evidence="5">
    <location>
        <begin position="43"/>
        <end position="388"/>
    </location>
</feature>
<evidence type="ECO:0000259" key="5">
    <source>
        <dbReference type="Pfam" id="PF00496"/>
    </source>
</evidence>
<evidence type="ECO:0000256" key="2">
    <source>
        <dbReference type="ARBA" id="ARBA00005695"/>
    </source>
</evidence>
<gene>
    <name evidence="6" type="ORF">ABFB10_22490</name>
</gene>
<dbReference type="Gene3D" id="3.90.76.10">
    <property type="entry name" value="Dipeptide-binding Protein, Domain 1"/>
    <property type="match status" value="1"/>
</dbReference>
<dbReference type="Gene3D" id="3.10.105.10">
    <property type="entry name" value="Dipeptide-binding Protein, Domain 3"/>
    <property type="match status" value="1"/>
</dbReference>
<evidence type="ECO:0000256" key="3">
    <source>
        <dbReference type="ARBA" id="ARBA00022448"/>
    </source>
</evidence>
<keyword evidence="4" id="KW-0732">Signal</keyword>
<dbReference type="GO" id="GO:0043190">
    <property type="term" value="C:ATP-binding cassette (ABC) transporter complex"/>
    <property type="evidence" value="ECO:0007669"/>
    <property type="project" value="InterPro"/>
</dbReference>
<dbReference type="PIRSF" id="PIRSF002741">
    <property type="entry name" value="MppA"/>
    <property type="match status" value="1"/>
</dbReference>
<keyword evidence="3" id="KW-0813">Transport</keyword>
<dbReference type="Pfam" id="PF00496">
    <property type="entry name" value="SBP_bac_5"/>
    <property type="match status" value="1"/>
</dbReference>
<protein>
    <submittedName>
        <fullName evidence="6">ABC transporter substrate-binding protein</fullName>
    </submittedName>
</protein>
<dbReference type="GO" id="GO:0015833">
    <property type="term" value="P:peptide transport"/>
    <property type="evidence" value="ECO:0007669"/>
    <property type="project" value="TreeGrafter"/>
</dbReference>
<evidence type="ECO:0000313" key="7">
    <source>
        <dbReference type="Proteomes" id="UP001428774"/>
    </source>
</evidence>
<evidence type="ECO:0000256" key="4">
    <source>
        <dbReference type="ARBA" id="ARBA00022729"/>
    </source>
</evidence>
<dbReference type="InterPro" id="IPR039424">
    <property type="entry name" value="SBP_5"/>
</dbReference>
<comment type="caution">
    <text evidence="6">The sequence shown here is derived from an EMBL/GenBank/DDBJ whole genome shotgun (WGS) entry which is preliminary data.</text>
</comment>
<dbReference type="CDD" id="cd08503">
    <property type="entry name" value="PBP2_NikA_DppA_OppA_like_17"/>
    <property type="match status" value="1"/>
</dbReference>
<reference evidence="6 7" key="1">
    <citation type="submission" date="2024-05" db="EMBL/GenBank/DDBJ databases">
        <title>Genome sequence of Ponticoccus litoralis KCCM 90028.</title>
        <authorList>
            <person name="Kim J.M."/>
            <person name="Lee J.K."/>
            <person name="Choi B.J."/>
            <person name="Bayburt H."/>
            <person name="Baek J.H."/>
            <person name="Jeon C.O."/>
        </authorList>
    </citation>
    <scope>NUCLEOTIDE SEQUENCE [LARGE SCALE GENOMIC DNA]</scope>
    <source>
        <strain evidence="6 7">KCCM 90028</strain>
    </source>
</reference>
<dbReference type="EMBL" id="JBDNCH010000004">
    <property type="protein sequence ID" value="MEN9063352.1"/>
    <property type="molecule type" value="Genomic_DNA"/>
</dbReference>
<name>A0AAW9SL46_9RHOB</name>